<dbReference type="PANTHER" id="PTHR31793">
    <property type="entry name" value="4-HYDROXYBENZOYL-COA THIOESTERASE FAMILY MEMBER"/>
    <property type="match status" value="1"/>
</dbReference>
<dbReference type="InterPro" id="IPR029069">
    <property type="entry name" value="HotDog_dom_sf"/>
</dbReference>
<dbReference type="OrthoDB" id="334743at2"/>
<evidence type="ECO:0000256" key="2">
    <source>
        <dbReference type="ARBA" id="ARBA00022801"/>
    </source>
</evidence>
<gene>
    <name evidence="3" type="ORF">EHQ58_08770</name>
</gene>
<dbReference type="RefSeq" id="WP_135623518.1">
    <property type="nucleotide sequence ID" value="NZ_RQGD01000024.1"/>
</dbReference>
<reference evidence="3" key="1">
    <citation type="journal article" date="2019" name="PLoS Negl. Trop. Dis.">
        <title>Revisiting the worldwide diversity of Leptospira species in the environment.</title>
        <authorList>
            <person name="Vincent A.T."/>
            <person name="Schiettekatte O."/>
            <person name="Bourhy P."/>
            <person name="Veyrier F.J."/>
            <person name="Picardeau M."/>
        </authorList>
    </citation>
    <scope>NUCLEOTIDE SEQUENCE [LARGE SCALE GENOMIC DNA]</scope>
    <source>
        <strain evidence="3">201702476</strain>
    </source>
</reference>
<dbReference type="Proteomes" id="UP000297693">
    <property type="component" value="Unassembled WGS sequence"/>
</dbReference>
<evidence type="ECO:0000256" key="1">
    <source>
        <dbReference type="ARBA" id="ARBA00005953"/>
    </source>
</evidence>
<dbReference type="GO" id="GO:0047617">
    <property type="term" value="F:fatty acyl-CoA hydrolase activity"/>
    <property type="evidence" value="ECO:0007669"/>
    <property type="project" value="TreeGrafter"/>
</dbReference>
<dbReference type="AlphaFoldDB" id="A0A4R9K0Y4"/>
<evidence type="ECO:0000313" key="4">
    <source>
        <dbReference type="Proteomes" id="UP000297693"/>
    </source>
</evidence>
<accession>A0A4R9K0Y4</accession>
<dbReference type="InterPro" id="IPR050563">
    <property type="entry name" value="4-hydroxybenzoyl-CoA_TE"/>
</dbReference>
<organism evidence="3 4">
    <name type="scientific">Leptospira ognonensis</name>
    <dbReference type="NCBI Taxonomy" id="2484945"/>
    <lineage>
        <taxon>Bacteria</taxon>
        <taxon>Pseudomonadati</taxon>
        <taxon>Spirochaetota</taxon>
        <taxon>Spirochaetia</taxon>
        <taxon>Leptospirales</taxon>
        <taxon>Leptospiraceae</taxon>
        <taxon>Leptospira</taxon>
    </lineage>
</organism>
<name>A0A4R9K0Y4_9LEPT</name>
<dbReference type="SUPFAM" id="SSF54637">
    <property type="entry name" value="Thioesterase/thiol ester dehydrase-isomerase"/>
    <property type="match status" value="1"/>
</dbReference>
<dbReference type="CDD" id="cd00586">
    <property type="entry name" value="4HBT"/>
    <property type="match status" value="1"/>
</dbReference>
<dbReference type="EMBL" id="RQGD01000024">
    <property type="protein sequence ID" value="TGL59329.1"/>
    <property type="molecule type" value="Genomic_DNA"/>
</dbReference>
<proteinExistence type="inferred from homology"/>
<dbReference type="Pfam" id="PF13279">
    <property type="entry name" value="4HBT_2"/>
    <property type="match status" value="1"/>
</dbReference>
<sequence>MNKEPESKVRIQFEHCDPFGHLNNMQYLSYIMTARTNHLRDEYQFDLFEHGNRTGNNWVVSRTRINYMAPIKYNEIATIQTRLIHVDDRKIIPEAIVYNADKTKLHAIAWIEFTYFNVNRARPLRHESELLDFLKSIALPLDEFHLEKLDLRISEIRKSLGRSLQMVDV</sequence>
<keyword evidence="4" id="KW-1185">Reference proteome</keyword>
<dbReference type="Gene3D" id="3.10.129.10">
    <property type="entry name" value="Hotdog Thioesterase"/>
    <property type="match status" value="1"/>
</dbReference>
<dbReference type="PANTHER" id="PTHR31793:SF27">
    <property type="entry name" value="NOVEL THIOESTERASE SUPERFAMILY DOMAIN AND SAPOSIN A-TYPE DOMAIN CONTAINING PROTEIN (0610012H03RIK)"/>
    <property type="match status" value="1"/>
</dbReference>
<comment type="similarity">
    <text evidence="1">Belongs to the 4-hydroxybenzoyl-CoA thioesterase family.</text>
</comment>
<comment type="caution">
    <text evidence="3">The sequence shown here is derived from an EMBL/GenBank/DDBJ whole genome shotgun (WGS) entry which is preliminary data.</text>
</comment>
<evidence type="ECO:0000313" key="3">
    <source>
        <dbReference type="EMBL" id="TGL59329.1"/>
    </source>
</evidence>
<keyword evidence="2" id="KW-0378">Hydrolase</keyword>
<protein>
    <submittedName>
        <fullName evidence="3">Acyl-CoA thioesterase</fullName>
    </submittedName>
</protein>